<evidence type="ECO:0000256" key="1">
    <source>
        <dbReference type="SAM" id="SignalP"/>
    </source>
</evidence>
<evidence type="ECO:0000313" key="3">
    <source>
        <dbReference type="Proteomes" id="UP001365542"/>
    </source>
</evidence>
<accession>A0AAV9X831</accession>
<dbReference type="AlphaFoldDB" id="A0AAV9X831"/>
<feature type="signal peptide" evidence="1">
    <location>
        <begin position="1"/>
        <end position="19"/>
    </location>
</feature>
<proteinExistence type="predicted"/>
<feature type="chain" id="PRO_5043698766" evidence="1">
    <location>
        <begin position="20"/>
        <end position="219"/>
    </location>
</feature>
<sequence>MIGAKSLLAAFLLATDALAGPLANGNDLDKRQCSGPIVETTTIYSPSTVIITGLSTTTESVTATVYSNVKSTVTEVYTNTITKTKSVTTDVVTVPSTTQWEFPIVATVTTDPYGVFTVTTTVPGTPDPCYTLTCTKIISDAKTSTYSLLYDYTIVTYTAKTTTVTKLIPKTITSKLLVGKSTTTLTTITSTIPQTSSVFIFESVVKTAYSTPGPATCGA</sequence>
<gene>
    <name evidence="2" type="ORF">TWF694_011119</name>
</gene>
<keyword evidence="3" id="KW-1185">Reference proteome</keyword>
<comment type="caution">
    <text evidence="2">The sequence shown here is derived from an EMBL/GenBank/DDBJ whole genome shotgun (WGS) entry which is preliminary data.</text>
</comment>
<protein>
    <submittedName>
        <fullName evidence="2">Uncharacterized protein</fullName>
    </submittedName>
</protein>
<reference evidence="2 3" key="1">
    <citation type="submission" date="2019-10" db="EMBL/GenBank/DDBJ databases">
        <authorList>
            <person name="Palmer J.M."/>
        </authorList>
    </citation>
    <scope>NUCLEOTIDE SEQUENCE [LARGE SCALE GENOMIC DNA]</scope>
    <source>
        <strain evidence="2 3">TWF694</strain>
    </source>
</reference>
<evidence type="ECO:0000313" key="2">
    <source>
        <dbReference type="EMBL" id="KAK6538240.1"/>
    </source>
</evidence>
<keyword evidence="1" id="KW-0732">Signal</keyword>
<dbReference type="EMBL" id="JAVHJO010000008">
    <property type="protein sequence ID" value="KAK6538240.1"/>
    <property type="molecule type" value="Genomic_DNA"/>
</dbReference>
<name>A0AAV9X831_9PEZI</name>
<organism evidence="2 3">
    <name type="scientific">Orbilia ellipsospora</name>
    <dbReference type="NCBI Taxonomy" id="2528407"/>
    <lineage>
        <taxon>Eukaryota</taxon>
        <taxon>Fungi</taxon>
        <taxon>Dikarya</taxon>
        <taxon>Ascomycota</taxon>
        <taxon>Pezizomycotina</taxon>
        <taxon>Orbiliomycetes</taxon>
        <taxon>Orbiliales</taxon>
        <taxon>Orbiliaceae</taxon>
        <taxon>Orbilia</taxon>
    </lineage>
</organism>
<dbReference type="Proteomes" id="UP001365542">
    <property type="component" value="Unassembled WGS sequence"/>
</dbReference>